<evidence type="ECO:0008006" key="5">
    <source>
        <dbReference type="Google" id="ProtNLM"/>
    </source>
</evidence>
<comment type="caution">
    <text evidence="3">The sequence shown here is derived from an EMBL/GenBank/DDBJ whole genome shotgun (WGS) entry which is preliminary data.</text>
</comment>
<dbReference type="EMBL" id="QWGT01000262">
    <property type="protein sequence ID" value="RIJ47294.1"/>
    <property type="molecule type" value="Genomic_DNA"/>
</dbReference>
<keyword evidence="4" id="KW-1185">Reference proteome</keyword>
<organism evidence="3 4">
    <name type="scientific">Clavibacter lycopersici</name>
    <dbReference type="NCBI Taxonomy" id="2301718"/>
    <lineage>
        <taxon>Bacteria</taxon>
        <taxon>Bacillati</taxon>
        <taxon>Actinomycetota</taxon>
        <taxon>Actinomycetes</taxon>
        <taxon>Micrococcales</taxon>
        <taxon>Microbacteriaceae</taxon>
        <taxon>Clavibacter</taxon>
    </lineage>
</organism>
<feature type="signal peptide" evidence="2">
    <location>
        <begin position="1"/>
        <end position="40"/>
    </location>
</feature>
<protein>
    <recommendedName>
        <fullName evidence="5">DUF3558 domain-containing protein</fullName>
    </recommendedName>
</protein>
<gene>
    <name evidence="3" type="ORF">DZG00_13465</name>
</gene>
<feature type="region of interest" description="Disordered" evidence="1">
    <location>
        <begin position="36"/>
        <end position="82"/>
    </location>
</feature>
<evidence type="ECO:0000313" key="4">
    <source>
        <dbReference type="Proteomes" id="UP000266484"/>
    </source>
</evidence>
<dbReference type="AlphaFoldDB" id="A0A399SX57"/>
<evidence type="ECO:0000256" key="1">
    <source>
        <dbReference type="SAM" id="MobiDB-lite"/>
    </source>
</evidence>
<evidence type="ECO:0000256" key="2">
    <source>
        <dbReference type="SAM" id="SignalP"/>
    </source>
</evidence>
<name>A0A399SX57_9MICO</name>
<dbReference type="PROSITE" id="PS51257">
    <property type="entry name" value="PROKAR_LIPOPROTEIN"/>
    <property type="match status" value="1"/>
</dbReference>
<evidence type="ECO:0000313" key="3">
    <source>
        <dbReference type="EMBL" id="RIJ47294.1"/>
    </source>
</evidence>
<dbReference type="Proteomes" id="UP000266484">
    <property type="component" value="Unassembled WGS sequence"/>
</dbReference>
<keyword evidence="2" id="KW-0732">Signal</keyword>
<feature type="compositionally biased region" description="Gly residues" evidence="1">
    <location>
        <begin position="51"/>
        <end position="62"/>
    </location>
</feature>
<proteinExistence type="predicted"/>
<reference evidence="3 4" key="1">
    <citation type="submission" date="2018-08" db="EMBL/GenBank/DDBJ databases">
        <title>Genome Sequence of Clavibacter michiganensis Subspecies type strains, and the Atypical Peach-Colored Strains Isolated from Tomato.</title>
        <authorList>
            <person name="Osdaghi E."/>
            <person name="Portier P."/>
            <person name="Briand M."/>
            <person name="Jacques M.-A."/>
        </authorList>
    </citation>
    <scope>NUCLEOTIDE SEQUENCE [LARGE SCALE GENOMIC DNA]</scope>
    <source>
        <strain evidence="3 4">CFBP 8615</strain>
    </source>
</reference>
<accession>A0A399SX57</accession>
<sequence length="214" mass="21369">MPVRLPAPRRPRLARTAPAAAAAGLAVALLLAGCSDPAPLQPTTPDPSASAGGGQAAGGGSATGPSASPTPAPPKGTPVTTTCDQLLPDLAEFGTGFATEALPADTATDGAREDVLAMQGIACAFRSSDGTAVEIDVAQPVSAELQSRRDAAILQADPIAGYPSGVEAYFELQDAVGVATIYSSKHMVVMRSDSFYEPGDHADLGNAVLTTVGG</sequence>
<feature type="chain" id="PRO_5017246259" description="DUF3558 domain-containing protein" evidence="2">
    <location>
        <begin position="41"/>
        <end position="214"/>
    </location>
</feature>